<gene>
    <name evidence="2" type="ORF">N508_000389</name>
</gene>
<dbReference type="AlphaFoldDB" id="V2QEI9"/>
<evidence type="ECO:0000313" key="2">
    <source>
        <dbReference type="EMBL" id="USF23331.1"/>
    </source>
</evidence>
<dbReference type="Proteomes" id="UP000017429">
    <property type="component" value="Chromosome"/>
</dbReference>
<evidence type="ECO:0000313" key="3">
    <source>
        <dbReference type="Proteomes" id="UP000017429"/>
    </source>
</evidence>
<dbReference type="RefSeq" id="WP_023276398.1">
    <property type="nucleotide sequence ID" value="NZ_CP097562.1"/>
</dbReference>
<dbReference type="KEGG" id="msch:N508_000389"/>
<dbReference type="InterPro" id="IPR010327">
    <property type="entry name" value="FldB/FldC_alpha/beta"/>
</dbReference>
<protein>
    <submittedName>
        <fullName evidence="2">Uncharacterized protein</fullName>
    </submittedName>
</protein>
<dbReference type="Gene3D" id="3.40.50.11890">
    <property type="match status" value="1"/>
</dbReference>
<dbReference type="Pfam" id="PF06050">
    <property type="entry name" value="HGD-D"/>
    <property type="match status" value="1"/>
</dbReference>
<dbReference type="OrthoDB" id="9810278at2"/>
<accession>V2QEI9</accession>
<name>V2QEI9_9BACT</name>
<dbReference type="EMBL" id="CP097562">
    <property type="protein sequence ID" value="USF23331.1"/>
    <property type="molecule type" value="Genomic_DNA"/>
</dbReference>
<dbReference type="PANTHER" id="PTHR30548:SF3">
    <property type="entry name" value="2-HYDROXYACYL-COA DEHYDRATASE"/>
    <property type="match status" value="1"/>
</dbReference>
<organism evidence="2 3">
    <name type="scientific">Mucispirillum schaedleri ASF457</name>
    <dbReference type="NCBI Taxonomy" id="1379858"/>
    <lineage>
        <taxon>Bacteria</taxon>
        <taxon>Pseudomonadati</taxon>
        <taxon>Deferribacterota</taxon>
        <taxon>Deferribacteres</taxon>
        <taxon>Deferribacterales</taxon>
        <taxon>Mucispirillaceae</taxon>
        <taxon>Mucispirillum</taxon>
    </lineage>
</organism>
<comment type="similarity">
    <text evidence="1">Belongs to the FldB/FldC dehydratase alpha/beta subunit family.</text>
</comment>
<sequence>MKRIGFTTTIPVEFILAGGNIPVDLNNIFVCSPNPNSLIDEAQNDGLPRNCCSWIKGLYSVAVKEKAVDEIISVTNGDCSNTHALTELYSANNIKVYPFAYPYEEKEPYTALKNQMLALGSALNVTFDDVYECCKITDKVRKKLKQIDEMTVQGYITGFENHLYLVSSTDFNSDIDKFSKDADELIEKAYKRNIEDKYIRLGCIGVPTINPAMYDFIESKNCKIVFNEVQRQFSIPSENPDYVKRYLEYTYPYGVIDRINDIKQQIKERKIDGLIHYVQSFCYRQIQDILIKKHIDIPVLTIEGDSPGDIDGRTKIRIDSFIEMLEMKKRKRSI</sequence>
<dbReference type="PANTHER" id="PTHR30548">
    <property type="entry name" value="2-HYDROXYGLUTARYL-COA DEHYDRATASE, D-COMPONENT-RELATED"/>
    <property type="match status" value="1"/>
</dbReference>
<proteinExistence type="inferred from homology"/>
<reference evidence="2" key="2">
    <citation type="submission" date="2022-05" db="EMBL/GenBank/DDBJ databases">
        <authorList>
            <person name="Proctor A.L."/>
            <person name="Phillips G.J."/>
            <person name="Wannemuehler M.J."/>
        </authorList>
    </citation>
    <scope>NUCLEOTIDE SEQUENCE</scope>
    <source>
        <strain evidence="2">ASF457</strain>
    </source>
</reference>
<dbReference type="eggNOG" id="COG1775">
    <property type="taxonomic scope" value="Bacteria"/>
</dbReference>
<reference evidence="2" key="3">
    <citation type="submission" date="2022-06" db="EMBL/GenBank/DDBJ databases">
        <title>Resources to Facilitate Use of the Altered Schaedler Flora (ASF) Mouse Model to Study Microbiome Function.</title>
        <authorList>
            <person name="Proctor A."/>
            <person name="Parvinroo S."/>
            <person name="Richie T."/>
            <person name="Jia X."/>
            <person name="Lee S.T.M."/>
            <person name="Karp P.D."/>
            <person name="Paley S."/>
            <person name="Kostic A.D."/>
            <person name="Pierre J.F."/>
            <person name="Wannemuehler M.J."/>
            <person name="Phillips G.J."/>
        </authorList>
    </citation>
    <scope>NUCLEOTIDE SEQUENCE</scope>
    <source>
        <strain evidence="2">ASF457</strain>
    </source>
</reference>
<evidence type="ECO:0000256" key="1">
    <source>
        <dbReference type="ARBA" id="ARBA00005806"/>
    </source>
</evidence>
<dbReference type="Gene3D" id="3.40.50.11900">
    <property type="match status" value="1"/>
</dbReference>
<reference evidence="2" key="1">
    <citation type="journal article" date="2014" name="Genome Announc.">
        <title>Draft genome sequences of the altered schaedler flora, a defined bacterial community from gnotobiotic mice.</title>
        <authorList>
            <person name="Wannemuehler M.J."/>
            <person name="Overstreet A.M."/>
            <person name="Ward D.V."/>
            <person name="Phillips G.J."/>
        </authorList>
    </citation>
    <scope>NUCLEOTIDE SEQUENCE</scope>
    <source>
        <strain evidence="2">ASF457</strain>
    </source>
</reference>
<keyword evidence="3" id="KW-1185">Reference proteome</keyword>